<keyword evidence="3" id="KW-1185">Reference proteome</keyword>
<accession>A0ABP9TXX7</accession>
<keyword evidence="1" id="KW-0732">Signal</keyword>
<reference evidence="2 3" key="1">
    <citation type="journal article" date="2024" name="Microbiol. Immunol.">
        <title>Discovery of a novel spotted fever group Rickettsia, 'Candidatus Rickettsia kedanie,' in unfed larval chigger mites, Leptotrombidium scutellare.</title>
        <authorList>
            <person name="Ogawa M."/>
            <person name="Matsutani M."/>
            <person name="Katayama T."/>
            <person name="Takada N."/>
            <person name="Noda S."/>
            <person name="Takahashi M."/>
            <person name="Kageyama D."/>
            <person name="Hanaoka N."/>
            <person name="Ebihara H."/>
        </authorList>
    </citation>
    <scope>NUCLEOTIDE SEQUENCE [LARGE SCALE GENOMIC DNA]</scope>
    <source>
        <strain evidence="2 3">KNCP2-13</strain>
    </source>
</reference>
<dbReference type="SUPFAM" id="SSF50993">
    <property type="entry name" value="Peptidase/esterase 'gauge' domain"/>
    <property type="match status" value="1"/>
</dbReference>
<dbReference type="Gene3D" id="3.40.50.1820">
    <property type="entry name" value="alpha/beta hydrolase"/>
    <property type="match status" value="1"/>
</dbReference>
<feature type="chain" id="PRO_5046927006" evidence="1">
    <location>
        <begin position="20"/>
        <end position="107"/>
    </location>
</feature>
<dbReference type="EMBL" id="BAABMM010000042">
    <property type="protein sequence ID" value="GAA5253008.1"/>
    <property type="molecule type" value="Genomic_DNA"/>
</dbReference>
<protein>
    <submittedName>
        <fullName evidence="2">Uncharacterized protein</fullName>
    </submittedName>
</protein>
<organism evidence="2 3">
    <name type="scientific">Candidatus Rickettsia kedanie</name>
    <dbReference type="NCBI Taxonomy" id="3115352"/>
    <lineage>
        <taxon>Bacteria</taxon>
        <taxon>Pseudomonadati</taxon>
        <taxon>Pseudomonadota</taxon>
        <taxon>Alphaproteobacteria</taxon>
        <taxon>Rickettsiales</taxon>
        <taxon>Rickettsiaceae</taxon>
        <taxon>Rickettsieae</taxon>
        <taxon>Rickettsia</taxon>
        <taxon>spotted fever group</taxon>
    </lineage>
</organism>
<name>A0ABP9TXX7_9RICK</name>
<evidence type="ECO:0000313" key="3">
    <source>
        <dbReference type="Proteomes" id="UP001628124"/>
    </source>
</evidence>
<dbReference type="Proteomes" id="UP001628124">
    <property type="component" value="Unassembled WGS sequence"/>
</dbReference>
<gene>
    <name evidence="2" type="ORF">KNCP2_12960</name>
</gene>
<evidence type="ECO:0000256" key="1">
    <source>
        <dbReference type="SAM" id="SignalP"/>
    </source>
</evidence>
<proteinExistence type="predicted"/>
<feature type="signal peptide" evidence="1">
    <location>
        <begin position="1"/>
        <end position="19"/>
    </location>
</feature>
<evidence type="ECO:0000313" key="2">
    <source>
        <dbReference type="EMBL" id="GAA5253008.1"/>
    </source>
</evidence>
<sequence>MKKLTCYFIIILLTFCVQAIGNNKEQIYNQQDTKFLEEAEGAEALKLAKERTDKTEQAFQSIPEYKPIKKEIESIFYDQRKTPYGIIRKGYVYHFWIDDKNPQGLWP</sequence>
<dbReference type="InterPro" id="IPR029058">
    <property type="entry name" value="AB_hydrolase_fold"/>
</dbReference>
<comment type="caution">
    <text evidence="2">The sequence shown here is derived from an EMBL/GenBank/DDBJ whole genome shotgun (WGS) entry which is preliminary data.</text>
</comment>